<accession>A0A0M3T1M6</accession>
<dbReference type="STRING" id="1125411.W908_00575"/>
<comment type="subcellular location">
    <subcellularLocation>
        <location evidence="1">Cytoplasm</location>
    </subcellularLocation>
</comment>
<keyword evidence="1" id="KW-0804">Transcription</keyword>
<reference evidence="3 4" key="1">
    <citation type="journal article" date="2015" name="Genome Announc.">
        <title>Genome Sequence of 'Candidatus Thioglobus singularis' Strain PS1, a Mixotroph from the SUP05 Clade of Marine Gammaproteobacteria.</title>
        <authorList>
            <person name="Marshall K.T."/>
            <person name="Morris R.M."/>
        </authorList>
    </citation>
    <scope>NUCLEOTIDE SEQUENCE [LARGE SCALE GENOMIC DNA]</scope>
    <source>
        <strain evidence="3 4">PS1</strain>
    </source>
</reference>
<gene>
    <name evidence="3" type="ORF">W908_00575</name>
</gene>
<dbReference type="PANTHER" id="PTHR34875:SF6">
    <property type="entry name" value="UPF0237 PROTEIN MJ1558"/>
    <property type="match status" value="1"/>
</dbReference>
<protein>
    <recommendedName>
        <fullName evidence="1">Glycine cleavage system transcriptional repressor</fullName>
    </recommendedName>
</protein>
<evidence type="ECO:0000313" key="3">
    <source>
        <dbReference type="EMBL" id="ALE01235.1"/>
    </source>
</evidence>
<dbReference type="InterPro" id="IPR016867">
    <property type="entry name" value="GcvR"/>
</dbReference>
<evidence type="ECO:0000256" key="2">
    <source>
        <dbReference type="SAM" id="Coils"/>
    </source>
</evidence>
<keyword evidence="1" id="KW-0963">Cytoplasm</keyword>
<dbReference type="PANTHER" id="PTHR34875">
    <property type="entry name" value="UPF0237 PROTEIN MJ1558"/>
    <property type="match status" value="1"/>
</dbReference>
<organism evidence="3 4">
    <name type="scientific">Candidatus Pseudothioglobus singularis PS1</name>
    <dbReference type="NCBI Taxonomy" id="1125411"/>
    <lineage>
        <taxon>Bacteria</taxon>
        <taxon>Pseudomonadati</taxon>
        <taxon>Pseudomonadota</taxon>
        <taxon>Gammaproteobacteria</taxon>
        <taxon>Candidatus Pseudothioglobaceae</taxon>
        <taxon>Candidatus Pseudothioglobus</taxon>
    </lineage>
</organism>
<sequence length="172" mass="18942">MKSFLISVLGDDKSGLVDGLSKIIVANNGDWIESNMSSFEGKFAGILKVNVPSSNAAKLKKELTSSTLGLQIACEETKPVDELNNVMSYNIELIGQNHVGIINKLSHVLADELEANVEELKTEIIDASMSGEQLFKAQINLHLPNSLDENLIRDKLEQIADEMMVEIYSYES</sequence>
<evidence type="ECO:0000313" key="4">
    <source>
        <dbReference type="Proteomes" id="UP000068905"/>
    </source>
</evidence>
<proteinExistence type="predicted"/>
<keyword evidence="1" id="KW-0678">Repressor</keyword>
<dbReference type="OrthoDB" id="12860at2"/>
<dbReference type="PIRSF" id="PIRSF028103">
    <property type="entry name" value="GcvR"/>
    <property type="match status" value="1"/>
</dbReference>
<dbReference type="SUPFAM" id="SSF55021">
    <property type="entry name" value="ACT-like"/>
    <property type="match status" value="2"/>
</dbReference>
<feature type="coiled-coil region" evidence="2">
    <location>
        <begin position="103"/>
        <end position="130"/>
    </location>
</feature>
<dbReference type="Proteomes" id="UP000068905">
    <property type="component" value="Chromosome"/>
</dbReference>
<dbReference type="InterPro" id="IPR045865">
    <property type="entry name" value="ACT-like_dom_sf"/>
</dbReference>
<dbReference type="AlphaFoldDB" id="A0A0M3T1M6"/>
<dbReference type="KEGG" id="tsn:W908_00575"/>
<dbReference type="GO" id="GO:0005737">
    <property type="term" value="C:cytoplasm"/>
    <property type="evidence" value="ECO:0007669"/>
    <property type="project" value="UniProtKB-SubCell"/>
</dbReference>
<dbReference type="RefSeq" id="WP_020023623.1">
    <property type="nucleotide sequence ID" value="NZ_CP006911.1"/>
</dbReference>
<dbReference type="GO" id="GO:0006355">
    <property type="term" value="P:regulation of DNA-templated transcription"/>
    <property type="evidence" value="ECO:0007669"/>
    <property type="project" value="UniProtKB-UniRule"/>
</dbReference>
<keyword evidence="4" id="KW-1185">Reference proteome</keyword>
<dbReference type="Pfam" id="PF13740">
    <property type="entry name" value="ACT_6"/>
    <property type="match status" value="1"/>
</dbReference>
<evidence type="ECO:0000256" key="1">
    <source>
        <dbReference type="PIRNR" id="PIRNR028103"/>
    </source>
</evidence>
<dbReference type="EMBL" id="CP006911">
    <property type="protein sequence ID" value="ALE01235.1"/>
    <property type="molecule type" value="Genomic_DNA"/>
</dbReference>
<keyword evidence="2" id="KW-0175">Coiled coil</keyword>
<dbReference type="InterPro" id="IPR050990">
    <property type="entry name" value="UPF0237/GcvR_regulator"/>
</dbReference>
<name>A0A0M3T1M6_9GAMM</name>
<dbReference type="Gene3D" id="3.30.70.260">
    <property type="match status" value="2"/>
</dbReference>